<name>A0A1I4HC22_9BACI</name>
<dbReference type="RefSeq" id="WP_281244808.1">
    <property type="nucleotide sequence ID" value="NZ_FOTR01000001.1"/>
</dbReference>
<reference evidence="2" key="1">
    <citation type="submission" date="2016-10" db="EMBL/GenBank/DDBJ databases">
        <authorList>
            <person name="Varghese N."/>
            <person name="Submissions S."/>
        </authorList>
    </citation>
    <scope>NUCLEOTIDE SEQUENCE [LARGE SCALE GENOMIC DNA]</scope>
    <source>
        <strain evidence="2">CGMCC 1.4250</strain>
    </source>
</reference>
<proteinExistence type="predicted"/>
<keyword evidence="2" id="KW-1185">Reference proteome</keyword>
<dbReference type="AlphaFoldDB" id="A0A1I4HC22"/>
<gene>
    <name evidence="1" type="ORF">SAMN04487943_101319</name>
</gene>
<evidence type="ECO:0000313" key="2">
    <source>
        <dbReference type="Proteomes" id="UP000198565"/>
    </source>
</evidence>
<dbReference type="Proteomes" id="UP000198565">
    <property type="component" value="Unassembled WGS sequence"/>
</dbReference>
<accession>A0A1I4HC22</accession>
<protein>
    <submittedName>
        <fullName evidence="1">Uncharacterized protein</fullName>
    </submittedName>
</protein>
<organism evidence="1 2">
    <name type="scientific">Gracilibacillus orientalis</name>
    <dbReference type="NCBI Taxonomy" id="334253"/>
    <lineage>
        <taxon>Bacteria</taxon>
        <taxon>Bacillati</taxon>
        <taxon>Bacillota</taxon>
        <taxon>Bacilli</taxon>
        <taxon>Bacillales</taxon>
        <taxon>Bacillaceae</taxon>
        <taxon>Gracilibacillus</taxon>
    </lineage>
</organism>
<sequence length="44" mass="5389">MTESKRESIIQQLSLVSGYSEQYFRKLTDRHLRKEMERYHGKDN</sequence>
<evidence type="ECO:0000313" key="1">
    <source>
        <dbReference type="EMBL" id="SFL39233.1"/>
    </source>
</evidence>
<dbReference type="EMBL" id="FOTR01000001">
    <property type="protein sequence ID" value="SFL39233.1"/>
    <property type="molecule type" value="Genomic_DNA"/>
</dbReference>